<feature type="compositionally biased region" description="Polar residues" evidence="5">
    <location>
        <begin position="283"/>
        <end position="304"/>
    </location>
</feature>
<feature type="transmembrane region" description="Helical" evidence="6">
    <location>
        <begin position="355"/>
        <end position="376"/>
    </location>
</feature>
<keyword evidence="4 6" id="KW-0472">Membrane</keyword>
<dbReference type="GO" id="GO:0016020">
    <property type="term" value="C:membrane"/>
    <property type="evidence" value="ECO:0007669"/>
    <property type="project" value="UniProtKB-SubCell"/>
</dbReference>
<proteinExistence type="predicted"/>
<comment type="subcellular location">
    <subcellularLocation>
        <location evidence="1">Membrane</location>
        <topology evidence="1">Single-pass membrane protein</topology>
    </subcellularLocation>
</comment>
<reference evidence="8" key="1">
    <citation type="submission" date="2023-06" db="EMBL/GenBank/DDBJ databases">
        <title>Genome-scale phylogeny and comparative genomics of the fungal order Sordariales.</title>
        <authorList>
            <consortium name="Lawrence Berkeley National Laboratory"/>
            <person name="Hensen N."/>
            <person name="Bonometti L."/>
            <person name="Westerberg I."/>
            <person name="Brannstrom I.O."/>
            <person name="Guillou S."/>
            <person name="Cros-Aarteil S."/>
            <person name="Calhoun S."/>
            <person name="Haridas S."/>
            <person name="Kuo A."/>
            <person name="Mondo S."/>
            <person name="Pangilinan J."/>
            <person name="Riley R."/>
            <person name="LaButti K."/>
            <person name="Andreopoulos B."/>
            <person name="Lipzen A."/>
            <person name="Chen C."/>
            <person name="Yanf M."/>
            <person name="Daum C."/>
            <person name="Ng V."/>
            <person name="Clum A."/>
            <person name="Steindorff A."/>
            <person name="Ohm R."/>
            <person name="Martin F."/>
            <person name="Silar P."/>
            <person name="Natvig D."/>
            <person name="Lalanne C."/>
            <person name="Gautier V."/>
            <person name="Ament-velasquez S.L."/>
            <person name="Kruys A."/>
            <person name="Hutchinson M.I."/>
            <person name="Powell A.J."/>
            <person name="Barry K."/>
            <person name="Miller A.N."/>
            <person name="Grigoriev I.V."/>
            <person name="Debuchy R."/>
            <person name="Gladieux P."/>
            <person name="Thoren M.H."/>
            <person name="Johannesson H."/>
        </authorList>
    </citation>
    <scope>NUCLEOTIDE SEQUENCE</scope>
    <source>
        <strain evidence="8">SMH3391-2</strain>
    </source>
</reference>
<protein>
    <recommendedName>
        <fullName evidence="10">Mid2 domain-containing protein</fullName>
    </recommendedName>
</protein>
<feature type="chain" id="PRO_5041239860" description="Mid2 domain-containing protein" evidence="7">
    <location>
        <begin position="21"/>
        <end position="444"/>
    </location>
</feature>
<gene>
    <name evidence="8" type="ORF">B0T17DRAFT_622010</name>
</gene>
<evidence type="ECO:0000256" key="2">
    <source>
        <dbReference type="ARBA" id="ARBA00022692"/>
    </source>
</evidence>
<keyword evidence="7" id="KW-0732">Signal</keyword>
<feature type="transmembrane region" description="Helical" evidence="6">
    <location>
        <begin position="256"/>
        <end position="274"/>
    </location>
</feature>
<evidence type="ECO:0000313" key="9">
    <source>
        <dbReference type="Proteomes" id="UP001174934"/>
    </source>
</evidence>
<keyword evidence="3 6" id="KW-1133">Transmembrane helix</keyword>
<feature type="region of interest" description="Disordered" evidence="5">
    <location>
        <begin position="279"/>
        <end position="348"/>
    </location>
</feature>
<keyword evidence="9" id="KW-1185">Reference proteome</keyword>
<keyword evidence="2 6" id="KW-0812">Transmembrane</keyword>
<accession>A0AA40CEF8</accession>
<dbReference type="AlphaFoldDB" id="A0AA40CEF8"/>
<feature type="region of interest" description="Disordered" evidence="5">
    <location>
        <begin position="423"/>
        <end position="444"/>
    </location>
</feature>
<evidence type="ECO:0000313" key="8">
    <source>
        <dbReference type="EMBL" id="KAK0634388.1"/>
    </source>
</evidence>
<name>A0AA40CEF8_9PEZI</name>
<comment type="caution">
    <text evidence="8">The sequence shown here is derived from an EMBL/GenBank/DDBJ whole genome shotgun (WGS) entry which is preliminary data.</text>
</comment>
<evidence type="ECO:0000256" key="3">
    <source>
        <dbReference type="ARBA" id="ARBA00022989"/>
    </source>
</evidence>
<evidence type="ECO:0000256" key="6">
    <source>
        <dbReference type="SAM" id="Phobius"/>
    </source>
</evidence>
<evidence type="ECO:0000256" key="4">
    <source>
        <dbReference type="ARBA" id="ARBA00023136"/>
    </source>
</evidence>
<sequence>MRFLLALVALVAFQLKFALADSRDGLITNPQPGLVWTVGETQTVIWHTTYTSYTVTIWQQEPQRQSAHLGPIVFEKLESDSTYTQFDWVVQTYHFNLTHSDTFFFWIFEGVTGQQASGNTTSSISGSYFTIKAASVVAPSSPSSSGISTSASSTSTPTSGIAAASGNTSTSDQQIISNPPSNEDSRLSSGAKAGIGIAVSVVGVAAFAALFFWARHLKKRKQMVGTRLRDEPPPTATASMGNRHEMHNISMARHKMLIRPIPSLHTTYYFRYLTSHKSDRLSRPTSNANSLDAASQGNRTLPNRSSAFFTINATSTTSSSTSTSTSSTSTSISARSDNPKPTNSGGGSLSTGAQAGIGVSAAVVGIALNAALFLYIRQLKRKKQLLEDRLSSQQQQSGGLYYQPPLKLPQEMDSTSAIRRIHEAPSGDGGYAPLHVKGPVELGS</sequence>
<feature type="compositionally biased region" description="Low complexity" evidence="5">
    <location>
        <begin position="305"/>
        <end position="333"/>
    </location>
</feature>
<evidence type="ECO:0008006" key="10">
    <source>
        <dbReference type="Google" id="ProtNLM"/>
    </source>
</evidence>
<feature type="region of interest" description="Disordered" evidence="5">
    <location>
        <begin position="139"/>
        <end position="189"/>
    </location>
</feature>
<evidence type="ECO:0000256" key="7">
    <source>
        <dbReference type="SAM" id="SignalP"/>
    </source>
</evidence>
<feature type="transmembrane region" description="Helical" evidence="6">
    <location>
        <begin position="193"/>
        <end position="213"/>
    </location>
</feature>
<feature type="signal peptide" evidence="7">
    <location>
        <begin position="1"/>
        <end position="20"/>
    </location>
</feature>
<dbReference type="EMBL" id="JAULSR010000001">
    <property type="protein sequence ID" value="KAK0634388.1"/>
    <property type="molecule type" value="Genomic_DNA"/>
</dbReference>
<feature type="compositionally biased region" description="Polar residues" evidence="5">
    <location>
        <begin position="167"/>
        <end position="182"/>
    </location>
</feature>
<dbReference type="GO" id="GO:0071944">
    <property type="term" value="C:cell periphery"/>
    <property type="evidence" value="ECO:0007669"/>
    <property type="project" value="UniProtKB-ARBA"/>
</dbReference>
<dbReference type="PANTHER" id="PTHR15549">
    <property type="entry name" value="PAIRED IMMUNOGLOBULIN-LIKE TYPE 2 RECEPTOR"/>
    <property type="match status" value="1"/>
</dbReference>
<dbReference type="InterPro" id="IPR051694">
    <property type="entry name" value="Immunoregulatory_rcpt-like"/>
</dbReference>
<dbReference type="PANTHER" id="PTHR15549:SF6">
    <property type="entry name" value="MID2 DOMAIN-CONTAINING PROTEIN"/>
    <property type="match status" value="1"/>
</dbReference>
<dbReference type="Proteomes" id="UP001174934">
    <property type="component" value="Unassembled WGS sequence"/>
</dbReference>
<organism evidence="8 9">
    <name type="scientific">Bombardia bombarda</name>
    <dbReference type="NCBI Taxonomy" id="252184"/>
    <lineage>
        <taxon>Eukaryota</taxon>
        <taxon>Fungi</taxon>
        <taxon>Dikarya</taxon>
        <taxon>Ascomycota</taxon>
        <taxon>Pezizomycotina</taxon>
        <taxon>Sordariomycetes</taxon>
        <taxon>Sordariomycetidae</taxon>
        <taxon>Sordariales</taxon>
        <taxon>Lasiosphaeriaceae</taxon>
        <taxon>Bombardia</taxon>
    </lineage>
</organism>
<evidence type="ECO:0000256" key="5">
    <source>
        <dbReference type="SAM" id="MobiDB-lite"/>
    </source>
</evidence>
<evidence type="ECO:0000256" key="1">
    <source>
        <dbReference type="ARBA" id="ARBA00004167"/>
    </source>
</evidence>
<feature type="compositionally biased region" description="Low complexity" evidence="5">
    <location>
        <begin position="139"/>
        <end position="166"/>
    </location>
</feature>
<feature type="compositionally biased region" description="Polar residues" evidence="5">
    <location>
        <begin position="334"/>
        <end position="343"/>
    </location>
</feature>